<name>A0ACC1D8G3_9NEOP</name>
<gene>
    <name evidence="1" type="ORF">K1T71_004562</name>
</gene>
<evidence type="ECO:0000313" key="2">
    <source>
        <dbReference type="Proteomes" id="UP000824533"/>
    </source>
</evidence>
<comment type="caution">
    <text evidence="1">The sequence shown here is derived from an EMBL/GenBank/DDBJ whole genome shotgun (WGS) entry which is preliminary data.</text>
</comment>
<dbReference type="EMBL" id="CM034393">
    <property type="protein sequence ID" value="KAJ0179971.1"/>
    <property type="molecule type" value="Genomic_DNA"/>
</dbReference>
<organism evidence="1 2">
    <name type="scientific">Dendrolimus kikuchii</name>
    <dbReference type="NCBI Taxonomy" id="765133"/>
    <lineage>
        <taxon>Eukaryota</taxon>
        <taxon>Metazoa</taxon>
        <taxon>Ecdysozoa</taxon>
        <taxon>Arthropoda</taxon>
        <taxon>Hexapoda</taxon>
        <taxon>Insecta</taxon>
        <taxon>Pterygota</taxon>
        <taxon>Neoptera</taxon>
        <taxon>Endopterygota</taxon>
        <taxon>Lepidoptera</taxon>
        <taxon>Glossata</taxon>
        <taxon>Ditrysia</taxon>
        <taxon>Bombycoidea</taxon>
        <taxon>Lasiocampidae</taxon>
        <taxon>Dendrolimus</taxon>
    </lineage>
</organism>
<keyword evidence="2" id="KW-1185">Reference proteome</keyword>
<protein>
    <submittedName>
        <fullName evidence="1">Uncharacterized protein</fullName>
    </submittedName>
</protein>
<accession>A0ACC1D8G3</accession>
<proteinExistence type="predicted"/>
<evidence type="ECO:0000313" key="1">
    <source>
        <dbReference type="EMBL" id="KAJ0179971.1"/>
    </source>
</evidence>
<reference evidence="1 2" key="1">
    <citation type="journal article" date="2021" name="Front. Genet.">
        <title>Chromosome-Level Genome Assembly Reveals Significant Gene Expansion in the Toll and IMD Signaling Pathways of Dendrolimus kikuchii.</title>
        <authorList>
            <person name="Zhou J."/>
            <person name="Wu P."/>
            <person name="Xiong Z."/>
            <person name="Liu N."/>
            <person name="Zhao N."/>
            <person name="Ji M."/>
            <person name="Qiu Y."/>
            <person name="Yang B."/>
        </authorList>
    </citation>
    <scope>NUCLEOTIDE SEQUENCE [LARGE SCALE GENOMIC DNA]</scope>
    <source>
        <strain evidence="1">Ann1</strain>
    </source>
</reference>
<dbReference type="Proteomes" id="UP000824533">
    <property type="component" value="Linkage Group LG07"/>
</dbReference>
<sequence>MCERLHEYKTSEMKITLRTFASRALSATAGQASGTPPHRAATAACAPLAFIDSPRGLPTTRHLRCPPTRVSRTPVLPLEPQYNANPGSNVT</sequence>